<comment type="similarity">
    <text evidence="1 12">Belongs to the class-I aminoacyl-tRNA synthetase family.</text>
</comment>
<comment type="subcellular location">
    <subcellularLocation>
        <location evidence="12">Cytoplasm</location>
    </subcellularLocation>
</comment>
<dbReference type="GO" id="GO:0016874">
    <property type="term" value="F:ligase activity"/>
    <property type="evidence" value="ECO:0007669"/>
    <property type="project" value="UniProtKB-KW"/>
</dbReference>
<reference evidence="15 16" key="1">
    <citation type="journal article" date="2019" name="Int. J. Syst. Evol. Microbiol.">
        <title>The Global Catalogue of Microorganisms (GCM) 10K type strain sequencing project: providing services to taxonomists for standard genome sequencing and annotation.</title>
        <authorList>
            <consortium name="The Broad Institute Genomics Platform"/>
            <consortium name="The Broad Institute Genome Sequencing Center for Infectious Disease"/>
            <person name="Wu L."/>
            <person name="Ma J."/>
        </authorList>
    </citation>
    <scope>NUCLEOTIDE SEQUENCE [LARGE SCALE GENOMIC DNA]</scope>
    <source>
        <strain evidence="15 16">JCM 15628</strain>
    </source>
</reference>
<feature type="compositionally biased region" description="Basic and acidic residues" evidence="13">
    <location>
        <begin position="182"/>
        <end position="203"/>
    </location>
</feature>
<dbReference type="InterPro" id="IPR015803">
    <property type="entry name" value="Cys-tRNA-ligase"/>
</dbReference>
<evidence type="ECO:0000256" key="6">
    <source>
        <dbReference type="ARBA" id="ARBA00022741"/>
    </source>
</evidence>
<feature type="binding site" evidence="12">
    <location>
        <position position="253"/>
    </location>
    <ligand>
        <name>Zn(2+)</name>
        <dbReference type="ChEBI" id="CHEBI:29105"/>
    </ligand>
</feature>
<gene>
    <name evidence="12 15" type="primary">cysS</name>
    <name evidence="15" type="ORF">GCM10009817_26540</name>
</gene>
<keyword evidence="8 12" id="KW-0067">ATP-binding</keyword>
<protein>
    <recommendedName>
        <fullName evidence="12">Cysteine--tRNA ligase</fullName>
        <ecNumber evidence="12">6.1.1.16</ecNumber>
    </recommendedName>
    <alternativeName>
        <fullName evidence="12">Cysteinyl-tRNA synthetase</fullName>
        <shortName evidence="12">CysRS</shortName>
    </alternativeName>
</protein>
<keyword evidence="6 12" id="KW-0547">Nucleotide-binding</keyword>
<evidence type="ECO:0000256" key="11">
    <source>
        <dbReference type="ARBA" id="ARBA00047398"/>
    </source>
</evidence>
<keyword evidence="9 12" id="KW-0648">Protein biosynthesis</keyword>
<dbReference type="InterPro" id="IPR009080">
    <property type="entry name" value="tRNAsynth_Ia_anticodon-bd"/>
</dbReference>
<feature type="binding site" evidence="12">
    <location>
        <position position="249"/>
    </location>
    <ligand>
        <name>Zn(2+)</name>
        <dbReference type="ChEBI" id="CHEBI:29105"/>
    </ligand>
</feature>
<evidence type="ECO:0000256" key="4">
    <source>
        <dbReference type="ARBA" id="ARBA00022598"/>
    </source>
</evidence>
<comment type="subunit">
    <text evidence="2 12">Monomer.</text>
</comment>
<evidence type="ECO:0000259" key="14">
    <source>
        <dbReference type="SMART" id="SM00840"/>
    </source>
</evidence>
<dbReference type="NCBIfam" id="TIGR00435">
    <property type="entry name" value="cysS"/>
    <property type="match status" value="1"/>
</dbReference>
<dbReference type="InterPro" id="IPR024909">
    <property type="entry name" value="Cys-tRNA/MSH_ligase"/>
</dbReference>
<dbReference type="InterPro" id="IPR014729">
    <property type="entry name" value="Rossmann-like_a/b/a_fold"/>
</dbReference>
<dbReference type="InterPro" id="IPR056411">
    <property type="entry name" value="CysS_C"/>
</dbReference>
<dbReference type="PANTHER" id="PTHR10890">
    <property type="entry name" value="CYSTEINYL-TRNA SYNTHETASE"/>
    <property type="match status" value="1"/>
</dbReference>
<dbReference type="Pfam" id="PF09190">
    <property type="entry name" value="DALR_2"/>
    <property type="match status" value="1"/>
</dbReference>
<dbReference type="Pfam" id="PF23493">
    <property type="entry name" value="CysS_C"/>
    <property type="match status" value="1"/>
</dbReference>
<dbReference type="Proteomes" id="UP001500013">
    <property type="component" value="Unassembled WGS sequence"/>
</dbReference>
<feature type="short sequence motif" description="'HIGH' region" evidence="12">
    <location>
        <begin position="40"/>
        <end position="50"/>
    </location>
</feature>
<evidence type="ECO:0000256" key="12">
    <source>
        <dbReference type="HAMAP-Rule" id="MF_00041"/>
    </source>
</evidence>
<comment type="cofactor">
    <cofactor evidence="12">
        <name>Zn(2+)</name>
        <dbReference type="ChEBI" id="CHEBI:29105"/>
    </cofactor>
    <text evidence="12">Binds 1 zinc ion per subunit.</text>
</comment>
<evidence type="ECO:0000256" key="8">
    <source>
        <dbReference type="ARBA" id="ARBA00022840"/>
    </source>
</evidence>
<dbReference type="Pfam" id="PF01406">
    <property type="entry name" value="tRNA-synt_1e"/>
    <property type="match status" value="1"/>
</dbReference>
<evidence type="ECO:0000256" key="5">
    <source>
        <dbReference type="ARBA" id="ARBA00022723"/>
    </source>
</evidence>
<dbReference type="EMBL" id="BAAAPU010000007">
    <property type="protein sequence ID" value="GAA1983809.1"/>
    <property type="molecule type" value="Genomic_DNA"/>
</dbReference>
<evidence type="ECO:0000256" key="9">
    <source>
        <dbReference type="ARBA" id="ARBA00022917"/>
    </source>
</evidence>
<keyword evidence="7 12" id="KW-0862">Zinc</keyword>
<feature type="region of interest" description="Disordered" evidence="13">
    <location>
        <begin position="173"/>
        <end position="214"/>
    </location>
</feature>
<dbReference type="Gene3D" id="1.20.120.1910">
    <property type="entry name" value="Cysteine-tRNA ligase, C-terminal anti-codon recognition domain"/>
    <property type="match status" value="1"/>
</dbReference>
<keyword evidence="4 12" id="KW-0436">Ligase</keyword>
<organism evidence="15 16">
    <name type="scientific">Terrabacter lapilli</name>
    <dbReference type="NCBI Taxonomy" id="436231"/>
    <lineage>
        <taxon>Bacteria</taxon>
        <taxon>Bacillati</taxon>
        <taxon>Actinomycetota</taxon>
        <taxon>Actinomycetes</taxon>
        <taxon>Micrococcales</taxon>
        <taxon>Intrasporangiaceae</taxon>
        <taxon>Terrabacter</taxon>
    </lineage>
</organism>
<keyword evidence="3 12" id="KW-0963">Cytoplasm</keyword>
<evidence type="ECO:0000256" key="10">
    <source>
        <dbReference type="ARBA" id="ARBA00023146"/>
    </source>
</evidence>
<keyword evidence="16" id="KW-1185">Reference proteome</keyword>
<name>A0ABN2SBD9_9MICO</name>
<sequence length="513" mass="55979">MRRADRLRRVSLRLFDTATRELRDFTPREAGKVGIYICGLTTQGAPHIGHIRFAVAFDVLRRWLEIGHRYDVTLVRNVTDIDDKVLRKAAEAGEPWFALTYRNERLTAQAMDALGIEPATYEPRATGHVPDMVTLMETLIEKGHAYVAPDGSGDVYFDVRSWPDYGSLTGQSLDDMASADDADPRGKRDPRDFALWKGHKSDEPESASWPTPFGAGRPGWHLECSAMARRWLGDEFDIHGGGIDLRFPHHENEQAQSRAAGLGFARYWLHNAWVTVKGQKMGKSLGNALEVLHLLEETRPIVLRYYLTAAHYRSTIEYHPGSLDEAAAAVERIEGFLERAGRRGAIEPVAPAELPAAFVESMDDDLGVSGALAVVHDTVRAGNSALDEDDDEAALAAAGAVVAMTEVLGVNPLAPHWGSGTSREDAAAEHALEALVRAQLDARQAARQERDFDRADQIRDQLTAVGIEITDTPSGAQWSLARAPRSEAGAATDAASSSTHLISAARGAEKAQG</sequence>
<feature type="short sequence motif" description="'KMSKS' region" evidence="12">
    <location>
        <begin position="280"/>
        <end position="284"/>
    </location>
</feature>
<evidence type="ECO:0000256" key="2">
    <source>
        <dbReference type="ARBA" id="ARBA00011245"/>
    </source>
</evidence>
<proteinExistence type="inferred from homology"/>
<dbReference type="SUPFAM" id="SSF52374">
    <property type="entry name" value="Nucleotidylyl transferase"/>
    <property type="match status" value="1"/>
</dbReference>
<feature type="region of interest" description="Disordered" evidence="13">
    <location>
        <begin position="476"/>
        <end position="513"/>
    </location>
</feature>
<evidence type="ECO:0000256" key="7">
    <source>
        <dbReference type="ARBA" id="ARBA00022833"/>
    </source>
</evidence>
<feature type="binding site" evidence="12">
    <location>
        <position position="38"/>
    </location>
    <ligand>
        <name>Zn(2+)</name>
        <dbReference type="ChEBI" id="CHEBI:29105"/>
    </ligand>
</feature>
<keyword evidence="5 12" id="KW-0479">Metal-binding</keyword>
<evidence type="ECO:0000313" key="15">
    <source>
        <dbReference type="EMBL" id="GAA1983809.1"/>
    </source>
</evidence>
<feature type="domain" description="Cysteinyl-tRNA synthetase class Ia DALR" evidence="14">
    <location>
        <begin position="357"/>
        <end position="419"/>
    </location>
</feature>
<dbReference type="SUPFAM" id="SSF47323">
    <property type="entry name" value="Anticodon-binding domain of a subclass of class I aminoacyl-tRNA synthetases"/>
    <property type="match status" value="1"/>
</dbReference>
<feature type="binding site" evidence="12">
    <location>
        <position position="224"/>
    </location>
    <ligand>
        <name>Zn(2+)</name>
        <dbReference type="ChEBI" id="CHEBI:29105"/>
    </ligand>
</feature>
<accession>A0ABN2SBD9</accession>
<dbReference type="Gene3D" id="3.40.50.620">
    <property type="entry name" value="HUPs"/>
    <property type="match status" value="1"/>
</dbReference>
<dbReference type="HAMAP" id="MF_00041">
    <property type="entry name" value="Cys_tRNA_synth"/>
    <property type="match status" value="1"/>
</dbReference>
<dbReference type="PRINTS" id="PR00983">
    <property type="entry name" value="TRNASYNTHCYS"/>
</dbReference>
<keyword evidence="10 12" id="KW-0030">Aminoacyl-tRNA synthetase</keyword>
<evidence type="ECO:0000313" key="16">
    <source>
        <dbReference type="Proteomes" id="UP001500013"/>
    </source>
</evidence>
<feature type="binding site" evidence="12">
    <location>
        <position position="283"/>
    </location>
    <ligand>
        <name>ATP</name>
        <dbReference type="ChEBI" id="CHEBI:30616"/>
    </ligand>
</feature>
<comment type="catalytic activity">
    <reaction evidence="11 12">
        <text>tRNA(Cys) + L-cysteine + ATP = L-cysteinyl-tRNA(Cys) + AMP + diphosphate</text>
        <dbReference type="Rhea" id="RHEA:17773"/>
        <dbReference type="Rhea" id="RHEA-COMP:9661"/>
        <dbReference type="Rhea" id="RHEA-COMP:9679"/>
        <dbReference type="ChEBI" id="CHEBI:30616"/>
        <dbReference type="ChEBI" id="CHEBI:33019"/>
        <dbReference type="ChEBI" id="CHEBI:35235"/>
        <dbReference type="ChEBI" id="CHEBI:78442"/>
        <dbReference type="ChEBI" id="CHEBI:78517"/>
        <dbReference type="ChEBI" id="CHEBI:456215"/>
        <dbReference type="EC" id="6.1.1.16"/>
    </reaction>
</comment>
<dbReference type="InterPro" id="IPR032678">
    <property type="entry name" value="tRNA-synt_1_cat_dom"/>
</dbReference>
<feature type="compositionally biased region" description="Low complexity" evidence="13">
    <location>
        <begin position="486"/>
        <end position="498"/>
    </location>
</feature>
<comment type="caution">
    <text evidence="15">The sequence shown here is derived from an EMBL/GenBank/DDBJ whole genome shotgun (WGS) entry which is preliminary data.</text>
</comment>
<dbReference type="InterPro" id="IPR015273">
    <property type="entry name" value="Cys-tRNA-synt_Ia_DALR"/>
</dbReference>
<dbReference type="CDD" id="cd00672">
    <property type="entry name" value="CysRS_core"/>
    <property type="match status" value="1"/>
</dbReference>
<dbReference type="EC" id="6.1.1.16" evidence="12"/>
<evidence type="ECO:0000256" key="3">
    <source>
        <dbReference type="ARBA" id="ARBA00022490"/>
    </source>
</evidence>
<dbReference type="PANTHER" id="PTHR10890:SF30">
    <property type="entry name" value="CYSTEINE--TRNA LIGASE"/>
    <property type="match status" value="1"/>
</dbReference>
<dbReference type="SMART" id="SM00840">
    <property type="entry name" value="DALR_2"/>
    <property type="match status" value="1"/>
</dbReference>
<evidence type="ECO:0000256" key="13">
    <source>
        <dbReference type="SAM" id="MobiDB-lite"/>
    </source>
</evidence>
<evidence type="ECO:0000256" key="1">
    <source>
        <dbReference type="ARBA" id="ARBA00005594"/>
    </source>
</evidence>